<dbReference type="EMBL" id="GBXM01003103">
    <property type="protein sequence ID" value="JAI05475.1"/>
    <property type="molecule type" value="Transcribed_RNA"/>
</dbReference>
<reference evidence="2" key="1">
    <citation type="submission" date="2014-11" db="EMBL/GenBank/DDBJ databases">
        <authorList>
            <person name="Amaro Gonzalez C."/>
        </authorList>
    </citation>
    <scope>NUCLEOTIDE SEQUENCE</scope>
</reference>
<feature type="transmembrane region" description="Helical" evidence="1">
    <location>
        <begin position="22"/>
        <end position="41"/>
    </location>
</feature>
<proteinExistence type="predicted"/>
<name>A0A0E9XS60_ANGAN</name>
<dbReference type="AlphaFoldDB" id="A0A0E9XS60"/>
<reference evidence="2" key="2">
    <citation type="journal article" date="2015" name="Fish Shellfish Immunol.">
        <title>Early steps in the European eel (Anguilla anguilla)-Vibrio vulnificus interaction in the gills: Role of the RtxA13 toxin.</title>
        <authorList>
            <person name="Callol A."/>
            <person name="Pajuelo D."/>
            <person name="Ebbesson L."/>
            <person name="Teles M."/>
            <person name="MacKenzie S."/>
            <person name="Amaro C."/>
        </authorList>
    </citation>
    <scope>NUCLEOTIDE SEQUENCE</scope>
</reference>
<protein>
    <submittedName>
        <fullName evidence="2">Uncharacterized protein</fullName>
    </submittedName>
</protein>
<sequence length="62" mass="7487">MSPPIGTSLLSYLFTYWIKEDTLLLCFPNTNYLFLNFYILWYNKGKMKKMKNHYPLKTVKSK</sequence>
<keyword evidence="1" id="KW-1133">Transmembrane helix</keyword>
<keyword evidence="1" id="KW-0472">Membrane</keyword>
<accession>A0A0E9XS60</accession>
<evidence type="ECO:0000313" key="2">
    <source>
        <dbReference type="EMBL" id="JAI05475.1"/>
    </source>
</evidence>
<evidence type="ECO:0000256" key="1">
    <source>
        <dbReference type="SAM" id="Phobius"/>
    </source>
</evidence>
<keyword evidence="1" id="KW-0812">Transmembrane</keyword>
<organism evidence="2">
    <name type="scientific">Anguilla anguilla</name>
    <name type="common">European freshwater eel</name>
    <name type="synonym">Muraena anguilla</name>
    <dbReference type="NCBI Taxonomy" id="7936"/>
    <lineage>
        <taxon>Eukaryota</taxon>
        <taxon>Metazoa</taxon>
        <taxon>Chordata</taxon>
        <taxon>Craniata</taxon>
        <taxon>Vertebrata</taxon>
        <taxon>Euteleostomi</taxon>
        <taxon>Actinopterygii</taxon>
        <taxon>Neopterygii</taxon>
        <taxon>Teleostei</taxon>
        <taxon>Anguilliformes</taxon>
        <taxon>Anguillidae</taxon>
        <taxon>Anguilla</taxon>
    </lineage>
</organism>